<proteinExistence type="predicted"/>
<reference evidence="2" key="1">
    <citation type="submission" date="2013-02" db="EMBL/GenBank/DDBJ databases">
        <authorList>
            <person name="Hughes D."/>
        </authorList>
    </citation>
    <scope>NUCLEOTIDE SEQUENCE</scope>
    <source>
        <strain>Durham</strain>
        <strain evidence="2">NC isolate 2 -- Noor lab</strain>
    </source>
</reference>
<accession>T1GVM6</accession>
<reference evidence="1" key="2">
    <citation type="submission" date="2015-06" db="UniProtKB">
        <authorList>
            <consortium name="EnsemblMetazoa"/>
        </authorList>
    </citation>
    <scope>IDENTIFICATION</scope>
</reference>
<dbReference type="Proteomes" id="UP000015102">
    <property type="component" value="Unassembled WGS sequence"/>
</dbReference>
<evidence type="ECO:0000313" key="1">
    <source>
        <dbReference type="EnsemblMetazoa" id="MESCA007837-PA"/>
    </source>
</evidence>
<dbReference type="EMBL" id="CAQQ02394448">
    <property type="status" value="NOT_ANNOTATED_CDS"/>
    <property type="molecule type" value="Genomic_DNA"/>
</dbReference>
<dbReference type="EnsemblMetazoa" id="MESCA007837-RA">
    <property type="protein sequence ID" value="MESCA007837-PA"/>
    <property type="gene ID" value="MESCA007837"/>
</dbReference>
<organism evidence="1 2">
    <name type="scientific">Megaselia scalaris</name>
    <name type="common">Humpbacked fly</name>
    <name type="synonym">Phora scalaris</name>
    <dbReference type="NCBI Taxonomy" id="36166"/>
    <lineage>
        <taxon>Eukaryota</taxon>
        <taxon>Metazoa</taxon>
        <taxon>Ecdysozoa</taxon>
        <taxon>Arthropoda</taxon>
        <taxon>Hexapoda</taxon>
        <taxon>Insecta</taxon>
        <taxon>Pterygota</taxon>
        <taxon>Neoptera</taxon>
        <taxon>Endopterygota</taxon>
        <taxon>Diptera</taxon>
        <taxon>Brachycera</taxon>
        <taxon>Muscomorpha</taxon>
        <taxon>Platypezoidea</taxon>
        <taxon>Phoridae</taxon>
        <taxon>Megaseliini</taxon>
        <taxon>Megaselia</taxon>
    </lineage>
</organism>
<dbReference type="HOGENOM" id="CLU_2515221_0_0_1"/>
<evidence type="ECO:0000313" key="2">
    <source>
        <dbReference type="Proteomes" id="UP000015102"/>
    </source>
</evidence>
<dbReference type="EMBL" id="CAQQ02394447">
    <property type="status" value="NOT_ANNOTATED_CDS"/>
    <property type="molecule type" value="Genomic_DNA"/>
</dbReference>
<keyword evidence="2" id="KW-1185">Reference proteome</keyword>
<dbReference type="AlphaFoldDB" id="T1GVM6"/>
<protein>
    <submittedName>
        <fullName evidence="1">Uncharacterized protein</fullName>
    </submittedName>
</protein>
<name>T1GVM6_MEGSC</name>
<sequence length="85" mass="9732">MQHDLITRLNTLQSELEINKQWLSRGLVVLFIRLGEYRQRNITDVPKPELKAVHECKGFTSRMAILVDFNPVVGDHINSLTATVC</sequence>